<dbReference type="SUPFAM" id="SSF52402">
    <property type="entry name" value="Adenine nucleotide alpha hydrolases-like"/>
    <property type="match status" value="2"/>
</dbReference>
<dbReference type="RefSeq" id="WP_212673975.1">
    <property type="nucleotide sequence ID" value="NZ_JAGSPJ010000001.1"/>
</dbReference>
<dbReference type="Gene3D" id="3.40.50.12370">
    <property type="match status" value="1"/>
</dbReference>
<evidence type="ECO:0000259" key="2">
    <source>
        <dbReference type="Pfam" id="PF00582"/>
    </source>
</evidence>
<evidence type="ECO:0000313" key="4">
    <source>
        <dbReference type="Proteomes" id="UP000678545"/>
    </source>
</evidence>
<reference evidence="3" key="1">
    <citation type="submission" date="2021-04" db="EMBL/GenBank/DDBJ databases">
        <title>novel species isolated from subtropical streams in China.</title>
        <authorList>
            <person name="Lu H."/>
        </authorList>
    </citation>
    <scope>NUCLEOTIDE SEQUENCE</scope>
    <source>
        <strain evidence="3">FT137W</strain>
    </source>
</reference>
<dbReference type="PANTHER" id="PTHR46268:SF15">
    <property type="entry name" value="UNIVERSAL STRESS PROTEIN HP_0031"/>
    <property type="match status" value="1"/>
</dbReference>
<sequence length="279" mass="30781">MTYKTLLVHVDESKSSTKRTELALQIANKFDSHLTGVALTGISRYIFESTELGAGDPNIMFHLSALRERADNAVKHFKRICLEQNYERSESLIANDEANGGLGLRARYADLIIIGQTNQNEPSPSVMSDFPEFMIVNSGRPVLIVPHTGETKDITGPCAVAWDGSRESARAITDAIPLLKLSELVHLILINPEPKEGTHGEEPGADLALYLARHGIKIEVVQRLSKSDTGGTLLQICQELQVNWLVMGGYGHSRFREMIMGGTTRTILEKTHIPVLMSH</sequence>
<organism evidence="3 4">
    <name type="scientific">Undibacterium fentianense</name>
    <dbReference type="NCBI Taxonomy" id="2828728"/>
    <lineage>
        <taxon>Bacteria</taxon>
        <taxon>Pseudomonadati</taxon>
        <taxon>Pseudomonadota</taxon>
        <taxon>Betaproteobacteria</taxon>
        <taxon>Burkholderiales</taxon>
        <taxon>Oxalobacteraceae</taxon>
        <taxon>Undibacterium</taxon>
    </lineage>
</organism>
<name>A0A941E024_9BURK</name>
<dbReference type="Pfam" id="PF00582">
    <property type="entry name" value="Usp"/>
    <property type="match status" value="1"/>
</dbReference>
<dbReference type="AlphaFoldDB" id="A0A941E024"/>
<protein>
    <submittedName>
        <fullName evidence="3">Universal stress protein</fullName>
    </submittedName>
</protein>
<proteinExistence type="inferred from homology"/>
<dbReference type="CDD" id="cd00293">
    <property type="entry name" value="USP-like"/>
    <property type="match status" value="1"/>
</dbReference>
<comment type="caution">
    <text evidence="3">The sequence shown here is derived from an EMBL/GenBank/DDBJ whole genome shotgun (WGS) entry which is preliminary data.</text>
</comment>
<dbReference type="EMBL" id="JAGSPJ010000001">
    <property type="protein sequence ID" value="MBR7798846.1"/>
    <property type="molecule type" value="Genomic_DNA"/>
</dbReference>
<dbReference type="InterPro" id="IPR006016">
    <property type="entry name" value="UspA"/>
</dbReference>
<dbReference type="Proteomes" id="UP000678545">
    <property type="component" value="Unassembled WGS sequence"/>
</dbReference>
<dbReference type="PANTHER" id="PTHR46268">
    <property type="entry name" value="STRESS RESPONSE PROTEIN NHAX"/>
    <property type="match status" value="1"/>
</dbReference>
<comment type="similarity">
    <text evidence="1">Belongs to the universal stress protein A family.</text>
</comment>
<keyword evidence="4" id="KW-1185">Reference proteome</keyword>
<evidence type="ECO:0000256" key="1">
    <source>
        <dbReference type="ARBA" id="ARBA00008791"/>
    </source>
</evidence>
<dbReference type="InterPro" id="IPR006015">
    <property type="entry name" value="Universal_stress_UspA"/>
</dbReference>
<evidence type="ECO:0000313" key="3">
    <source>
        <dbReference type="EMBL" id="MBR7798846.1"/>
    </source>
</evidence>
<dbReference type="PRINTS" id="PR01438">
    <property type="entry name" value="UNVRSLSTRESS"/>
</dbReference>
<accession>A0A941E024</accession>
<feature type="domain" description="UspA" evidence="2">
    <location>
        <begin position="160"/>
        <end position="277"/>
    </location>
</feature>
<gene>
    <name evidence="3" type="ORF">KDM90_02320</name>
</gene>